<evidence type="ECO:0000256" key="1">
    <source>
        <dbReference type="ARBA" id="ARBA00004167"/>
    </source>
</evidence>
<organism evidence="4 5">
    <name type="scientific">Haloferula helveola</name>
    <dbReference type="NCBI Taxonomy" id="490095"/>
    <lineage>
        <taxon>Bacteria</taxon>
        <taxon>Pseudomonadati</taxon>
        <taxon>Verrucomicrobiota</taxon>
        <taxon>Verrucomicrobiia</taxon>
        <taxon>Verrucomicrobiales</taxon>
        <taxon>Verrucomicrobiaceae</taxon>
        <taxon>Haloferula</taxon>
    </lineage>
</organism>
<dbReference type="InterPro" id="IPR036013">
    <property type="entry name" value="Band_7/SPFH_dom_sf"/>
</dbReference>
<feature type="domain" description="Band 7" evidence="3">
    <location>
        <begin position="33"/>
        <end position="187"/>
    </location>
</feature>
<dbReference type="PANTHER" id="PTHR10264:SF83">
    <property type="entry name" value="BLL5629 PROTEIN"/>
    <property type="match status" value="1"/>
</dbReference>
<evidence type="ECO:0000313" key="5">
    <source>
        <dbReference type="Proteomes" id="UP001374893"/>
    </source>
</evidence>
<dbReference type="PANTHER" id="PTHR10264">
    <property type="entry name" value="BAND 7 PROTEIN-RELATED"/>
    <property type="match status" value="1"/>
</dbReference>
<comment type="similarity">
    <text evidence="2">Belongs to the band 7/mec-2 family.</text>
</comment>
<dbReference type="RefSeq" id="WP_338688123.1">
    <property type="nucleotide sequence ID" value="NZ_AP024702.1"/>
</dbReference>
<dbReference type="PRINTS" id="PR00721">
    <property type="entry name" value="STOMATIN"/>
</dbReference>
<dbReference type="InterPro" id="IPR001107">
    <property type="entry name" value="Band_7"/>
</dbReference>
<keyword evidence="5" id="KW-1185">Reference proteome</keyword>
<dbReference type="SMART" id="SM00244">
    <property type="entry name" value="PHB"/>
    <property type="match status" value="1"/>
</dbReference>
<dbReference type="InterPro" id="IPR001972">
    <property type="entry name" value="Stomatin_HflK_fam"/>
</dbReference>
<dbReference type="InterPro" id="IPR043202">
    <property type="entry name" value="Band-7_stomatin-like"/>
</dbReference>
<evidence type="ECO:0000259" key="3">
    <source>
        <dbReference type="SMART" id="SM00244"/>
    </source>
</evidence>
<accession>A0ABN6GZ12</accession>
<dbReference type="Proteomes" id="UP001374893">
    <property type="component" value="Chromosome"/>
</dbReference>
<proteinExistence type="inferred from homology"/>
<dbReference type="CDD" id="cd13438">
    <property type="entry name" value="SPFH_eoslipins_u2"/>
    <property type="match status" value="1"/>
</dbReference>
<keyword evidence="4" id="KW-0645">Protease</keyword>
<keyword evidence="4" id="KW-0378">Hydrolase</keyword>
<dbReference type="GO" id="GO:0006508">
    <property type="term" value="P:proteolysis"/>
    <property type="evidence" value="ECO:0007669"/>
    <property type="project" value="UniProtKB-KW"/>
</dbReference>
<name>A0ABN6GZ12_9BACT</name>
<protein>
    <submittedName>
        <fullName evidence="4">Stomatin/prohibitin-family membrane protease subunit</fullName>
    </submittedName>
</protein>
<comment type="subcellular location">
    <subcellularLocation>
        <location evidence="1">Membrane</location>
        <topology evidence="1">Single-pass membrane protein</topology>
    </subcellularLocation>
</comment>
<evidence type="ECO:0000313" key="4">
    <source>
        <dbReference type="EMBL" id="BCX46476.1"/>
    </source>
</evidence>
<dbReference type="GO" id="GO:0008233">
    <property type="term" value="F:peptidase activity"/>
    <property type="evidence" value="ECO:0007669"/>
    <property type="project" value="UniProtKB-KW"/>
</dbReference>
<dbReference type="SUPFAM" id="SSF117892">
    <property type="entry name" value="Band 7/SPFH domain"/>
    <property type="match status" value="1"/>
</dbReference>
<evidence type="ECO:0000256" key="2">
    <source>
        <dbReference type="ARBA" id="ARBA00008164"/>
    </source>
</evidence>
<dbReference type="EMBL" id="AP024702">
    <property type="protein sequence ID" value="BCX46476.1"/>
    <property type="molecule type" value="Genomic_DNA"/>
</dbReference>
<sequence length="257" mass="28087">MEPFTTILIVVGALALTLAIIARNVWLKLVTTVTVHQHQATLLFRYGKLLRQLEAGRHRLVGAGHEVLTFDTRWKDMPIQGQEFMTADKAGVKVSGVVRYRIADPVVFQSASDHPVGALYISAQLALRDGIGGLDLEAVLERKASLTDALTERVRKESAELGIEVSSVAVKDLSISGDIRRVFTEALTVRQQSLISLEKARAEAAAMRTLANGARVFETHPALLQLKFLQTLERADGGITQPLALGAAGQWLDFLKK</sequence>
<gene>
    <name evidence="4" type="ORF">HAHE_03840</name>
</gene>
<reference evidence="4 5" key="1">
    <citation type="submission" date="2021-06" db="EMBL/GenBank/DDBJ databases">
        <title>Complete genome of Haloferula helveola possessing various polysaccharide degrading enzymes.</title>
        <authorList>
            <person name="Takami H."/>
            <person name="Huang C."/>
            <person name="Hamasaki K."/>
        </authorList>
    </citation>
    <scope>NUCLEOTIDE SEQUENCE [LARGE SCALE GENOMIC DNA]</scope>
    <source>
        <strain evidence="4 5">CN-1</strain>
    </source>
</reference>
<dbReference type="Pfam" id="PF01145">
    <property type="entry name" value="Band_7"/>
    <property type="match status" value="1"/>
</dbReference>
<dbReference type="Gene3D" id="3.30.479.30">
    <property type="entry name" value="Band 7 domain"/>
    <property type="match status" value="1"/>
</dbReference>